<gene>
    <name evidence="8" type="ORF">SAMN05216605_10949</name>
</gene>
<keyword evidence="4 7" id="KW-0812">Transmembrane</keyword>
<dbReference type="EMBL" id="FNCO01000009">
    <property type="protein sequence ID" value="SDH90728.1"/>
    <property type="molecule type" value="Genomic_DNA"/>
</dbReference>
<feature type="transmembrane region" description="Helical" evidence="7">
    <location>
        <begin position="21"/>
        <end position="44"/>
    </location>
</feature>
<evidence type="ECO:0000313" key="9">
    <source>
        <dbReference type="Proteomes" id="UP000182894"/>
    </source>
</evidence>
<keyword evidence="2" id="KW-0813">Transport</keyword>
<reference evidence="9" key="1">
    <citation type="submission" date="2016-10" db="EMBL/GenBank/DDBJ databases">
        <authorList>
            <person name="Varghese N."/>
            <person name="Submissions S."/>
        </authorList>
    </citation>
    <scope>NUCLEOTIDE SEQUENCE [LARGE SCALE GENOMIC DNA]</scope>
    <source>
        <strain evidence="9">ATCC 700689</strain>
    </source>
</reference>
<dbReference type="GO" id="GO:0022857">
    <property type="term" value="F:transmembrane transporter activity"/>
    <property type="evidence" value="ECO:0007669"/>
    <property type="project" value="InterPro"/>
</dbReference>
<feature type="transmembrane region" description="Helical" evidence="7">
    <location>
        <begin position="412"/>
        <end position="431"/>
    </location>
</feature>
<name>A0A1G8G8J6_9PSED</name>
<organism evidence="8 9">
    <name type="scientific">Pseudomonas abietaniphila</name>
    <dbReference type="NCBI Taxonomy" id="89065"/>
    <lineage>
        <taxon>Bacteria</taxon>
        <taxon>Pseudomonadati</taxon>
        <taxon>Pseudomonadota</taxon>
        <taxon>Gammaproteobacteria</taxon>
        <taxon>Pseudomonadales</taxon>
        <taxon>Pseudomonadaceae</taxon>
        <taxon>Pseudomonas</taxon>
    </lineage>
</organism>
<feature type="transmembrane region" description="Helical" evidence="7">
    <location>
        <begin position="386"/>
        <end position="406"/>
    </location>
</feature>
<feature type="transmembrane region" description="Helical" evidence="7">
    <location>
        <begin position="146"/>
        <end position="170"/>
    </location>
</feature>
<accession>A0A1G8G8J6</accession>
<feature type="transmembrane region" description="Helical" evidence="7">
    <location>
        <begin position="443"/>
        <end position="463"/>
    </location>
</feature>
<dbReference type="InterPro" id="IPR006726">
    <property type="entry name" value="PHBA_efflux_AaeB/fusaric-R"/>
</dbReference>
<keyword evidence="9" id="KW-1185">Reference proteome</keyword>
<evidence type="ECO:0000256" key="7">
    <source>
        <dbReference type="SAM" id="Phobius"/>
    </source>
</evidence>
<sequence length="720" mass="79291">MLKHLLQPLMGYLKAVLKPDLSALLFAVRTVAAGLMTLYLAFIFDLDQPKWSVMAVIIVSQPLGGMTLQRSFSQVIGTLIGAAVAVMIMGLFAQAPLLFIACLSLWLALCTAGGTLLRYTRSHACVLSGFTSVVVALLAVPEQDNVLMLAITRLTETLLGVACVCLVSLLTARPEAVARSYFAKMDQVLKLMAMHAAAVIRTEESEADFHNRQMRLLNEISSLEGLRRHLYFDAPRLRSTDGLVQRLANQRVLMISRLAILRRQRVLIDERWKGEFPEDIRRLRADELALLDKLAVAGRSLPSSARRQFQVLQQQFSQHAKEAEDRDSPLTGTLRALAWTLRWEQARLLQQLEDILQISDAIQDGVQAGRGHHQEQENPLYLDWRLAGTNAARAFIALAACGLIWIETAWDGARAGMILVGILCSLMATFPRPLAASQNYARGFLLSLGASAVYQFLLIPAISNVELLTLILVPLLYVIAVGLASPTTAGIGMGLGLSTFLMIGPQNTGALQDIASQWFEFAAAYIGACALSLAAYAWVFPFNAAGRIQRLFEENRGAVCSLLQHSNPDQQRFVFESQMVDRLTMMLGLLPATDDQRSTALFDASLACMALGVAVSQLMQQSKSGALLTAETQAQLQSILNQTGRYVEGLPGVDRLALTIDLRNLGDFLDHLQASEWTSAPEQLWRVFRIRVALLIVASFIERYYELFDPLEDGVTAFAD</sequence>
<dbReference type="Pfam" id="PF04632">
    <property type="entry name" value="FUSC"/>
    <property type="match status" value="1"/>
</dbReference>
<keyword evidence="6 7" id="KW-0472">Membrane</keyword>
<dbReference type="AlphaFoldDB" id="A0A1G8G8J6"/>
<dbReference type="STRING" id="89065.SAMN05216605_10949"/>
<proteinExistence type="predicted"/>
<evidence type="ECO:0000256" key="3">
    <source>
        <dbReference type="ARBA" id="ARBA00022475"/>
    </source>
</evidence>
<feature type="transmembrane region" description="Helical" evidence="7">
    <location>
        <begin position="518"/>
        <end position="539"/>
    </location>
</feature>
<keyword evidence="5 7" id="KW-1133">Transmembrane helix</keyword>
<dbReference type="RefSeq" id="WP_244165858.1">
    <property type="nucleotide sequence ID" value="NZ_FNCO01000009.1"/>
</dbReference>
<dbReference type="GO" id="GO:0005886">
    <property type="term" value="C:plasma membrane"/>
    <property type="evidence" value="ECO:0007669"/>
    <property type="project" value="UniProtKB-SubCell"/>
</dbReference>
<dbReference type="PANTHER" id="PTHR30509:SF9">
    <property type="entry name" value="MULTIDRUG RESISTANCE PROTEIN MDTO"/>
    <property type="match status" value="1"/>
</dbReference>
<feature type="transmembrane region" description="Helical" evidence="7">
    <location>
        <begin position="75"/>
        <end position="92"/>
    </location>
</feature>
<evidence type="ECO:0000256" key="6">
    <source>
        <dbReference type="ARBA" id="ARBA00023136"/>
    </source>
</evidence>
<evidence type="ECO:0000256" key="2">
    <source>
        <dbReference type="ARBA" id="ARBA00022448"/>
    </source>
</evidence>
<comment type="subcellular location">
    <subcellularLocation>
        <location evidence="1">Cell membrane</location>
        <topology evidence="1">Multi-pass membrane protein</topology>
    </subcellularLocation>
</comment>
<keyword evidence="3" id="KW-1003">Cell membrane</keyword>
<dbReference type="Proteomes" id="UP000182894">
    <property type="component" value="Unassembled WGS sequence"/>
</dbReference>
<protein>
    <submittedName>
        <fullName evidence="8">Uncharacterized membrane protein YccC</fullName>
    </submittedName>
</protein>
<feature type="transmembrane region" description="Helical" evidence="7">
    <location>
        <begin position="124"/>
        <end position="140"/>
    </location>
</feature>
<evidence type="ECO:0000256" key="5">
    <source>
        <dbReference type="ARBA" id="ARBA00022989"/>
    </source>
</evidence>
<evidence type="ECO:0000256" key="1">
    <source>
        <dbReference type="ARBA" id="ARBA00004651"/>
    </source>
</evidence>
<evidence type="ECO:0000313" key="8">
    <source>
        <dbReference type="EMBL" id="SDH90728.1"/>
    </source>
</evidence>
<feature type="transmembrane region" description="Helical" evidence="7">
    <location>
        <begin position="475"/>
        <end position="497"/>
    </location>
</feature>
<evidence type="ECO:0000256" key="4">
    <source>
        <dbReference type="ARBA" id="ARBA00022692"/>
    </source>
</evidence>
<dbReference type="PANTHER" id="PTHR30509">
    <property type="entry name" value="P-HYDROXYBENZOIC ACID EFFLUX PUMP SUBUNIT-RELATED"/>
    <property type="match status" value="1"/>
</dbReference>
<feature type="transmembrane region" description="Helical" evidence="7">
    <location>
        <begin position="98"/>
        <end position="117"/>
    </location>
</feature>